<gene>
    <name evidence="2" type="ORF">ACFQ07_01130</name>
</gene>
<comment type="caution">
    <text evidence="2">The sequence shown here is derived from an EMBL/GenBank/DDBJ whole genome shotgun (WGS) entry which is preliminary data.</text>
</comment>
<dbReference type="Proteomes" id="UP001597083">
    <property type="component" value="Unassembled WGS sequence"/>
</dbReference>
<reference evidence="3" key="1">
    <citation type="journal article" date="2019" name="Int. J. Syst. Evol. Microbiol.">
        <title>The Global Catalogue of Microorganisms (GCM) 10K type strain sequencing project: providing services to taxonomists for standard genome sequencing and annotation.</title>
        <authorList>
            <consortium name="The Broad Institute Genomics Platform"/>
            <consortium name="The Broad Institute Genome Sequencing Center for Infectious Disease"/>
            <person name="Wu L."/>
            <person name="Ma J."/>
        </authorList>
    </citation>
    <scope>NUCLEOTIDE SEQUENCE [LARGE SCALE GENOMIC DNA]</scope>
    <source>
        <strain evidence="3">JCM 31696</strain>
    </source>
</reference>
<dbReference type="Gene3D" id="3.20.20.140">
    <property type="entry name" value="Metal-dependent hydrolases"/>
    <property type="match status" value="1"/>
</dbReference>
<sequence>MCETDYPHSDTTWPDSIQVIKNRIGHLPAGTQYKILRGNAERLYRFTPAEPPVLANA</sequence>
<dbReference type="InterPro" id="IPR006680">
    <property type="entry name" value="Amidohydro-rel"/>
</dbReference>
<evidence type="ECO:0000313" key="2">
    <source>
        <dbReference type="EMBL" id="MFD0850825.1"/>
    </source>
</evidence>
<evidence type="ECO:0000259" key="1">
    <source>
        <dbReference type="Pfam" id="PF04909"/>
    </source>
</evidence>
<evidence type="ECO:0000313" key="3">
    <source>
        <dbReference type="Proteomes" id="UP001597083"/>
    </source>
</evidence>
<feature type="domain" description="Amidohydrolase-related" evidence="1">
    <location>
        <begin position="4"/>
        <end position="46"/>
    </location>
</feature>
<keyword evidence="3" id="KW-1185">Reference proteome</keyword>
<dbReference type="SUPFAM" id="SSF51556">
    <property type="entry name" value="Metallo-dependent hydrolases"/>
    <property type="match status" value="1"/>
</dbReference>
<dbReference type="Pfam" id="PF04909">
    <property type="entry name" value="Amidohydro_2"/>
    <property type="match status" value="1"/>
</dbReference>
<proteinExistence type="predicted"/>
<name>A0ABW3C8I9_9ACTN</name>
<accession>A0ABW3C8I9</accession>
<dbReference type="EMBL" id="JBHTIR010000143">
    <property type="protein sequence ID" value="MFD0850825.1"/>
    <property type="molecule type" value="Genomic_DNA"/>
</dbReference>
<organism evidence="2 3">
    <name type="scientific">Actinomadura adrarensis</name>
    <dbReference type="NCBI Taxonomy" id="1819600"/>
    <lineage>
        <taxon>Bacteria</taxon>
        <taxon>Bacillati</taxon>
        <taxon>Actinomycetota</taxon>
        <taxon>Actinomycetes</taxon>
        <taxon>Streptosporangiales</taxon>
        <taxon>Thermomonosporaceae</taxon>
        <taxon>Actinomadura</taxon>
    </lineage>
</organism>
<protein>
    <submittedName>
        <fullName evidence="2">Amidohydrolase family protein</fullName>
    </submittedName>
</protein>
<dbReference type="InterPro" id="IPR032466">
    <property type="entry name" value="Metal_Hydrolase"/>
</dbReference>